<gene>
    <name evidence="1" type="ORF">LOK49_LG12G00664</name>
</gene>
<accession>A0ACC0FSR8</accession>
<name>A0ACC0FSR8_9ERIC</name>
<dbReference type="Proteomes" id="UP001060215">
    <property type="component" value="Chromosome 13"/>
</dbReference>
<organism evidence="1 2">
    <name type="scientific">Camellia lanceoleosa</name>
    <dbReference type="NCBI Taxonomy" id="1840588"/>
    <lineage>
        <taxon>Eukaryota</taxon>
        <taxon>Viridiplantae</taxon>
        <taxon>Streptophyta</taxon>
        <taxon>Embryophyta</taxon>
        <taxon>Tracheophyta</taxon>
        <taxon>Spermatophyta</taxon>
        <taxon>Magnoliopsida</taxon>
        <taxon>eudicotyledons</taxon>
        <taxon>Gunneridae</taxon>
        <taxon>Pentapetalae</taxon>
        <taxon>asterids</taxon>
        <taxon>Ericales</taxon>
        <taxon>Theaceae</taxon>
        <taxon>Camellia</taxon>
    </lineage>
</organism>
<dbReference type="EMBL" id="CM045770">
    <property type="protein sequence ID" value="KAI7991888.1"/>
    <property type="molecule type" value="Genomic_DNA"/>
</dbReference>
<reference evidence="1 2" key="1">
    <citation type="journal article" date="2022" name="Plant J.">
        <title>Chromosome-level genome of Camellia lanceoleosa provides a valuable resource for understanding genome evolution and self-incompatibility.</title>
        <authorList>
            <person name="Gong W."/>
            <person name="Xiao S."/>
            <person name="Wang L."/>
            <person name="Liao Z."/>
            <person name="Chang Y."/>
            <person name="Mo W."/>
            <person name="Hu G."/>
            <person name="Li W."/>
            <person name="Zhao G."/>
            <person name="Zhu H."/>
            <person name="Hu X."/>
            <person name="Ji K."/>
            <person name="Xiang X."/>
            <person name="Song Q."/>
            <person name="Yuan D."/>
            <person name="Jin S."/>
            <person name="Zhang L."/>
        </authorList>
    </citation>
    <scope>NUCLEOTIDE SEQUENCE [LARGE SCALE GENOMIC DNA]</scope>
    <source>
        <strain evidence="1">SQ_2022a</strain>
    </source>
</reference>
<keyword evidence="2" id="KW-1185">Reference proteome</keyword>
<sequence>MMMLARNKIANEAKQVWEDLKREVLYDQHTFGDIIRAFSDSDLPSKAMDICDEMRQSRSFSHKWLFMTPLNTGLTINIGKGRVKRNRECCKFTIISKRWSVDSPEGISHDKESTDSSCVVSIFLI</sequence>
<evidence type="ECO:0000313" key="1">
    <source>
        <dbReference type="EMBL" id="KAI7991888.1"/>
    </source>
</evidence>
<protein>
    <submittedName>
        <fullName evidence="1">Pentatricopeptide repeat-containing protein</fullName>
    </submittedName>
</protein>
<evidence type="ECO:0000313" key="2">
    <source>
        <dbReference type="Proteomes" id="UP001060215"/>
    </source>
</evidence>
<proteinExistence type="predicted"/>
<comment type="caution">
    <text evidence="1">The sequence shown here is derived from an EMBL/GenBank/DDBJ whole genome shotgun (WGS) entry which is preliminary data.</text>
</comment>